<dbReference type="SUPFAM" id="SSF57667">
    <property type="entry name" value="beta-beta-alpha zinc fingers"/>
    <property type="match status" value="1"/>
</dbReference>
<dbReference type="PROSITE" id="PS00028">
    <property type="entry name" value="ZINC_FINGER_C2H2_1"/>
    <property type="match status" value="1"/>
</dbReference>
<gene>
    <name evidence="3" type="ORF">CLUMA_CG001322</name>
</gene>
<feature type="domain" description="C2H2-type" evidence="2">
    <location>
        <begin position="124"/>
        <end position="159"/>
    </location>
</feature>
<feature type="domain" description="C2H2-type" evidence="2">
    <location>
        <begin position="27"/>
        <end position="51"/>
    </location>
</feature>
<dbReference type="InterPro" id="IPR013087">
    <property type="entry name" value="Znf_C2H2_type"/>
</dbReference>
<sequence>MSKLTPEVVADELLELMHEDDSEKETFHCRVCETNFSSRKNLRRHKQRLIHIKAVKHKQALKTNKRHLSSLLLSNDGNIKKNNNRVSELQNKIKENGSDKAMINEKACRLCNSSFLHPFLMEIHKCELAAPSFSCHCGKAFTSKDELEFHNFFHNAKIQFISFN</sequence>
<dbReference type="AlphaFoldDB" id="A0A1J1HMQ6"/>
<evidence type="ECO:0000259" key="2">
    <source>
        <dbReference type="PROSITE" id="PS50157"/>
    </source>
</evidence>
<dbReference type="EMBL" id="CVRI01000004">
    <property type="protein sequence ID" value="CRK87521.1"/>
    <property type="molecule type" value="Genomic_DNA"/>
</dbReference>
<dbReference type="InterPro" id="IPR036236">
    <property type="entry name" value="Znf_C2H2_sf"/>
</dbReference>
<protein>
    <submittedName>
        <fullName evidence="3">CLUMA_CG001322, isoform A</fullName>
    </submittedName>
</protein>
<keyword evidence="1" id="KW-0479">Metal-binding</keyword>
<dbReference type="SMART" id="SM00355">
    <property type="entry name" value="ZnF_C2H2"/>
    <property type="match status" value="2"/>
</dbReference>
<keyword evidence="4" id="KW-1185">Reference proteome</keyword>
<keyword evidence="1" id="KW-0862">Zinc</keyword>
<evidence type="ECO:0000256" key="1">
    <source>
        <dbReference type="PROSITE-ProRule" id="PRU00042"/>
    </source>
</evidence>
<accession>A0A1J1HMQ6</accession>
<proteinExistence type="predicted"/>
<dbReference type="Proteomes" id="UP000183832">
    <property type="component" value="Unassembled WGS sequence"/>
</dbReference>
<evidence type="ECO:0000313" key="4">
    <source>
        <dbReference type="Proteomes" id="UP000183832"/>
    </source>
</evidence>
<reference evidence="3 4" key="1">
    <citation type="submission" date="2015-04" db="EMBL/GenBank/DDBJ databases">
        <authorList>
            <person name="Syromyatnikov M.Y."/>
            <person name="Popov V.N."/>
        </authorList>
    </citation>
    <scope>NUCLEOTIDE SEQUENCE [LARGE SCALE GENOMIC DNA]</scope>
</reference>
<keyword evidence="1" id="KW-0863">Zinc-finger</keyword>
<evidence type="ECO:0000313" key="3">
    <source>
        <dbReference type="EMBL" id="CRK87521.1"/>
    </source>
</evidence>
<dbReference type="PROSITE" id="PS50157">
    <property type="entry name" value="ZINC_FINGER_C2H2_2"/>
    <property type="match status" value="2"/>
</dbReference>
<dbReference type="GO" id="GO:0008270">
    <property type="term" value="F:zinc ion binding"/>
    <property type="evidence" value="ECO:0007669"/>
    <property type="project" value="UniProtKB-KW"/>
</dbReference>
<organism evidence="3 4">
    <name type="scientific">Clunio marinus</name>
    <dbReference type="NCBI Taxonomy" id="568069"/>
    <lineage>
        <taxon>Eukaryota</taxon>
        <taxon>Metazoa</taxon>
        <taxon>Ecdysozoa</taxon>
        <taxon>Arthropoda</taxon>
        <taxon>Hexapoda</taxon>
        <taxon>Insecta</taxon>
        <taxon>Pterygota</taxon>
        <taxon>Neoptera</taxon>
        <taxon>Endopterygota</taxon>
        <taxon>Diptera</taxon>
        <taxon>Nematocera</taxon>
        <taxon>Chironomoidea</taxon>
        <taxon>Chironomidae</taxon>
        <taxon>Clunio</taxon>
    </lineage>
</organism>
<name>A0A1J1HMQ6_9DIPT</name>